<dbReference type="SUPFAM" id="SSF46955">
    <property type="entry name" value="Putative DNA-binding domain"/>
    <property type="match status" value="1"/>
</dbReference>
<dbReference type="Proteomes" id="UP000076586">
    <property type="component" value="Unassembled WGS sequence"/>
</dbReference>
<dbReference type="EMBL" id="BDCR01000003">
    <property type="protein sequence ID" value="GAT63401.1"/>
    <property type="molecule type" value="Genomic_DNA"/>
</dbReference>
<reference evidence="3" key="2">
    <citation type="journal article" date="2017" name="Genome Announc.">
        <title>Draft genome sequence of Paludibacter jiangxiensis NM7(T), a propionate-producing fermentative bacterium.</title>
        <authorList>
            <person name="Qiu Y.-L."/>
            <person name="Tourlousse D.M."/>
            <person name="Matsuura N."/>
            <person name="Ohashi A."/>
            <person name="Sekiguchi Y."/>
        </authorList>
    </citation>
    <scope>NUCLEOTIDE SEQUENCE [LARGE SCALE GENOMIC DNA]</scope>
    <source>
        <strain evidence="3">NM7</strain>
    </source>
</reference>
<evidence type="ECO:0000313" key="2">
    <source>
        <dbReference type="EMBL" id="GAT63401.1"/>
    </source>
</evidence>
<keyword evidence="3" id="KW-1185">Reference proteome</keyword>
<name>A0A171A8T6_9BACT</name>
<accession>A0A171A8T6</accession>
<dbReference type="RefSeq" id="WP_172795600.1">
    <property type="nucleotide sequence ID" value="NZ_BDCR01000003.1"/>
</dbReference>
<protein>
    <submittedName>
        <fullName evidence="2">Helix-turn-helix domain-containing protein</fullName>
    </submittedName>
</protein>
<dbReference type="InterPro" id="IPR009061">
    <property type="entry name" value="DNA-bd_dom_put_sf"/>
</dbReference>
<sequence>MLIEDIMKNGTNVSIALSAKDLQEVINQTVKATREEIEQLIVDDKSEVYLSPKQVSEMLDVDLSTLWRWDKRNYLKAYSIGGKKRYRKSDIKNKLNC</sequence>
<dbReference type="AlphaFoldDB" id="A0A171A8T6"/>
<reference evidence="3" key="1">
    <citation type="submission" date="2016-04" db="EMBL/GenBank/DDBJ databases">
        <title>Draft genome sequence of Paludibacter jiangxiensis strain NM7.</title>
        <authorList>
            <person name="Qiu Y."/>
            <person name="Matsuura N."/>
            <person name="Ohashi A."/>
            <person name="Tourlousse M.D."/>
            <person name="Sekiguchi Y."/>
        </authorList>
    </citation>
    <scope>NUCLEOTIDE SEQUENCE [LARGE SCALE GENOMIC DNA]</scope>
    <source>
        <strain evidence="3">NM7</strain>
    </source>
</reference>
<dbReference type="STRING" id="681398.PJIAN_3730"/>
<proteinExistence type="predicted"/>
<gene>
    <name evidence="2" type="ORF">PJIAN_3730</name>
</gene>
<organism evidence="2 3">
    <name type="scientific">Paludibacter jiangxiensis</name>
    <dbReference type="NCBI Taxonomy" id="681398"/>
    <lineage>
        <taxon>Bacteria</taxon>
        <taxon>Pseudomonadati</taxon>
        <taxon>Bacteroidota</taxon>
        <taxon>Bacteroidia</taxon>
        <taxon>Bacteroidales</taxon>
        <taxon>Paludibacteraceae</taxon>
        <taxon>Paludibacter</taxon>
    </lineage>
</organism>
<comment type="caution">
    <text evidence="2">The sequence shown here is derived from an EMBL/GenBank/DDBJ whole genome shotgun (WGS) entry which is preliminary data.</text>
</comment>
<dbReference type="InterPro" id="IPR041657">
    <property type="entry name" value="HTH_17"/>
</dbReference>
<evidence type="ECO:0000259" key="1">
    <source>
        <dbReference type="Pfam" id="PF12728"/>
    </source>
</evidence>
<feature type="domain" description="Helix-turn-helix" evidence="1">
    <location>
        <begin position="49"/>
        <end position="92"/>
    </location>
</feature>
<dbReference type="Pfam" id="PF12728">
    <property type="entry name" value="HTH_17"/>
    <property type="match status" value="1"/>
</dbReference>
<evidence type="ECO:0000313" key="3">
    <source>
        <dbReference type="Proteomes" id="UP000076586"/>
    </source>
</evidence>